<keyword evidence="2" id="KW-1185">Reference proteome</keyword>
<accession>A0ACC1YN72</accession>
<name>A0ACC1YN72_MELAZ</name>
<dbReference type="Proteomes" id="UP001164539">
    <property type="component" value="Chromosome 2"/>
</dbReference>
<gene>
    <name evidence="1" type="ORF">OWV82_004137</name>
</gene>
<organism evidence="1 2">
    <name type="scientific">Melia azedarach</name>
    <name type="common">Chinaberry tree</name>
    <dbReference type="NCBI Taxonomy" id="155640"/>
    <lineage>
        <taxon>Eukaryota</taxon>
        <taxon>Viridiplantae</taxon>
        <taxon>Streptophyta</taxon>
        <taxon>Embryophyta</taxon>
        <taxon>Tracheophyta</taxon>
        <taxon>Spermatophyta</taxon>
        <taxon>Magnoliopsida</taxon>
        <taxon>eudicotyledons</taxon>
        <taxon>Gunneridae</taxon>
        <taxon>Pentapetalae</taxon>
        <taxon>rosids</taxon>
        <taxon>malvids</taxon>
        <taxon>Sapindales</taxon>
        <taxon>Meliaceae</taxon>
        <taxon>Melia</taxon>
    </lineage>
</organism>
<reference evidence="1 2" key="1">
    <citation type="journal article" date="2023" name="Science">
        <title>Complex scaffold remodeling in plant triterpene biosynthesis.</title>
        <authorList>
            <person name="De La Pena R."/>
            <person name="Hodgson H."/>
            <person name="Liu J.C."/>
            <person name="Stephenson M.J."/>
            <person name="Martin A.C."/>
            <person name="Owen C."/>
            <person name="Harkess A."/>
            <person name="Leebens-Mack J."/>
            <person name="Jimenez L.E."/>
            <person name="Osbourn A."/>
            <person name="Sattely E.S."/>
        </authorList>
    </citation>
    <scope>NUCLEOTIDE SEQUENCE [LARGE SCALE GENOMIC DNA]</scope>
    <source>
        <strain evidence="2">cv. JPN11</strain>
        <tissue evidence="1">Leaf</tissue>
    </source>
</reference>
<evidence type="ECO:0000313" key="1">
    <source>
        <dbReference type="EMBL" id="KAJ4725241.1"/>
    </source>
</evidence>
<comment type="caution">
    <text evidence="1">The sequence shown here is derived from an EMBL/GenBank/DDBJ whole genome shotgun (WGS) entry which is preliminary data.</text>
</comment>
<proteinExistence type="predicted"/>
<protein>
    <submittedName>
        <fullName evidence="1">Retrovirus-related Pol polyprotein from transposon TNT 1-94</fullName>
    </submittedName>
</protein>
<sequence length="124" mass="14549">MQLRSEIHNTKKEDMSMNDYYLKMKSLVEDLRCARNHVTDDELTLFLMESLGSEYNPVVVNITSRAEKLPMREVYFMLLNHESRIEKNQSTGNINLGTNLLANYVQSKYNNSNRRNWTEGVNQN</sequence>
<dbReference type="EMBL" id="CM051395">
    <property type="protein sequence ID" value="KAJ4725241.1"/>
    <property type="molecule type" value="Genomic_DNA"/>
</dbReference>
<evidence type="ECO:0000313" key="2">
    <source>
        <dbReference type="Proteomes" id="UP001164539"/>
    </source>
</evidence>